<dbReference type="InterPro" id="IPR008930">
    <property type="entry name" value="Terpenoid_cyclase/PrenylTrfase"/>
</dbReference>
<accession>A0ABT6C738</accession>
<dbReference type="EMBL" id="JAROAV010000028">
    <property type="protein sequence ID" value="MDF8264516.1"/>
    <property type="molecule type" value="Genomic_DNA"/>
</dbReference>
<gene>
    <name evidence="1" type="ORF">P4R38_09710</name>
</gene>
<name>A0ABT6C738_9MICO</name>
<proteinExistence type="predicted"/>
<evidence type="ECO:0000313" key="2">
    <source>
        <dbReference type="Proteomes" id="UP001528912"/>
    </source>
</evidence>
<organism evidence="1 2">
    <name type="scientific">Luteipulveratus flavus</name>
    <dbReference type="NCBI Taxonomy" id="3031728"/>
    <lineage>
        <taxon>Bacteria</taxon>
        <taxon>Bacillati</taxon>
        <taxon>Actinomycetota</taxon>
        <taxon>Actinomycetes</taxon>
        <taxon>Micrococcales</taxon>
        <taxon>Dermacoccaceae</taxon>
        <taxon>Luteipulveratus</taxon>
    </lineage>
</organism>
<keyword evidence="2" id="KW-1185">Reference proteome</keyword>
<dbReference type="RefSeq" id="WP_277191975.1">
    <property type="nucleotide sequence ID" value="NZ_JAROAV010000028.1"/>
</dbReference>
<sequence>MTTAVRAQVVDDLLEHDEPSIRWLTRTTVLHEDDGSPACVRLRGEIRESVRVRALLDGHAELRPDTYGKWRGAHWVLAHLTELGYPSGQAEVQPLLDEVLTAWTAPYFRRSQVLIGRSSGSVVPVVAGRHRVHASLQGSALLSAVRLGPQDERVVTLAGMLRRWQWDDGGWNCDRHTHAISSSAHETWLPMRGLHAYAVDADDETAAGAARRAAEVLLARRVVLRRSSDQPGHRDWLRLRYPAYWHYGLLVGLVALDELGLLRDERCAQALDLLEQQRLPSGWWSAQGRYYRGVGTEPGASIDYVDWGAADRRTPNPWVTVKALAVLAAAGRL</sequence>
<reference evidence="1 2" key="1">
    <citation type="submission" date="2023-03" db="EMBL/GenBank/DDBJ databases">
        <title>YIM 133296 draft genome.</title>
        <authorList>
            <person name="Xiong L."/>
        </authorList>
    </citation>
    <scope>NUCLEOTIDE SEQUENCE [LARGE SCALE GENOMIC DNA]</scope>
    <source>
        <strain evidence="1 2">YIM 133296</strain>
    </source>
</reference>
<evidence type="ECO:0000313" key="1">
    <source>
        <dbReference type="EMBL" id="MDF8264516.1"/>
    </source>
</evidence>
<protein>
    <submittedName>
        <fullName evidence="1">Uncharacterized protein</fullName>
    </submittedName>
</protein>
<comment type="caution">
    <text evidence="1">The sequence shown here is derived from an EMBL/GenBank/DDBJ whole genome shotgun (WGS) entry which is preliminary data.</text>
</comment>
<dbReference type="Proteomes" id="UP001528912">
    <property type="component" value="Unassembled WGS sequence"/>
</dbReference>
<dbReference type="SUPFAM" id="SSF48239">
    <property type="entry name" value="Terpenoid cyclases/Protein prenyltransferases"/>
    <property type="match status" value="1"/>
</dbReference>